<reference evidence="2" key="1">
    <citation type="submission" date="2020-10" db="EMBL/GenBank/DDBJ databases">
        <title>Connecting structure to function with the recovery of over 1000 high-quality activated sludge metagenome-assembled genomes encoding full-length rRNA genes using long-read sequencing.</title>
        <authorList>
            <person name="Singleton C.M."/>
            <person name="Petriglieri F."/>
            <person name="Kristensen J.M."/>
            <person name="Kirkegaard R.H."/>
            <person name="Michaelsen T.Y."/>
            <person name="Andersen M.H."/>
            <person name="Karst S.M."/>
            <person name="Dueholm M.S."/>
            <person name="Nielsen P.H."/>
            <person name="Albertsen M."/>
        </authorList>
    </citation>
    <scope>NUCLEOTIDE SEQUENCE</scope>
    <source>
        <strain evidence="2">Skiv_18-Q3-R9-52_MAXAC.067</strain>
    </source>
</reference>
<accession>A0A9D7SFX9</accession>
<feature type="region of interest" description="Disordered" evidence="1">
    <location>
        <begin position="100"/>
        <end position="119"/>
    </location>
</feature>
<comment type="caution">
    <text evidence="2">The sequence shown here is derived from an EMBL/GenBank/DDBJ whole genome shotgun (WGS) entry which is preliminary data.</text>
</comment>
<sequence length="119" mass="12566">MTLSLNRTLKHVSAGLMLALALVYLMHSAWHAGLAEVTMPPGGAAVALQLDPFVLAEGQSGDGVAGCHFFCNHGCPVPPLPDLPRLLEAPQVQIYGAEPTRSARCAHPQPIKAPPRKLS</sequence>
<name>A0A9D7SFX9_9BACT</name>
<evidence type="ECO:0000256" key="1">
    <source>
        <dbReference type="SAM" id="MobiDB-lite"/>
    </source>
</evidence>
<organism evidence="2 3">
    <name type="scientific">Candidatus Geothrix skivensis</name>
    <dbReference type="NCBI Taxonomy" id="2954439"/>
    <lineage>
        <taxon>Bacteria</taxon>
        <taxon>Pseudomonadati</taxon>
        <taxon>Acidobacteriota</taxon>
        <taxon>Holophagae</taxon>
        <taxon>Holophagales</taxon>
        <taxon>Holophagaceae</taxon>
        <taxon>Geothrix</taxon>
    </lineage>
</organism>
<dbReference type="AlphaFoldDB" id="A0A9D7SFX9"/>
<protein>
    <recommendedName>
        <fullName evidence="4">DUF2946 domain-containing protein</fullName>
    </recommendedName>
</protein>
<gene>
    <name evidence="2" type="ORF">IPP58_09440</name>
</gene>
<dbReference type="EMBL" id="JADKIO010000006">
    <property type="protein sequence ID" value="MBK9796705.1"/>
    <property type="molecule type" value="Genomic_DNA"/>
</dbReference>
<evidence type="ECO:0008006" key="4">
    <source>
        <dbReference type="Google" id="ProtNLM"/>
    </source>
</evidence>
<dbReference type="Proteomes" id="UP000886657">
    <property type="component" value="Unassembled WGS sequence"/>
</dbReference>
<evidence type="ECO:0000313" key="3">
    <source>
        <dbReference type="Proteomes" id="UP000886657"/>
    </source>
</evidence>
<evidence type="ECO:0000313" key="2">
    <source>
        <dbReference type="EMBL" id="MBK9796705.1"/>
    </source>
</evidence>
<proteinExistence type="predicted"/>